<protein>
    <submittedName>
        <fullName evidence="1">Uncharacterized protein</fullName>
    </submittedName>
</protein>
<organism evidence="1 2">
    <name type="scientific">SAR86 cluster bacterium</name>
    <dbReference type="NCBI Taxonomy" id="2030880"/>
    <lineage>
        <taxon>Bacteria</taxon>
        <taxon>Pseudomonadati</taxon>
        <taxon>Pseudomonadota</taxon>
        <taxon>Gammaproteobacteria</taxon>
        <taxon>SAR86 cluster</taxon>
    </lineage>
</organism>
<comment type="caution">
    <text evidence="1">The sequence shown here is derived from an EMBL/GenBank/DDBJ whole genome shotgun (WGS) entry which is preliminary data.</text>
</comment>
<name>A0A2A4MPF4_9GAMM</name>
<dbReference type="EMBL" id="NVQR01000061">
    <property type="protein sequence ID" value="PCH61738.1"/>
    <property type="molecule type" value="Genomic_DNA"/>
</dbReference>
<evidence type="ECO:0000313" key="2">
    <source>
        <dbReference type="Proteomes" id="UP000218172"/>
    </source>
</evidence>
<reference evidence="2" key="1">
    <citation type="submission" date="2017-08" db="EMBL/GenBank/DDBJ databases">
        <title>A dynamic microbial community with high functional redundancy inhabits the cold, oxic subseafloor aquifer.</title>
        <authorList>
            <person name="Tully B.J."/>
            <person name="Wheat C.G."/>
            <person name="Glazer B.T."/>
            <person name="Huber J.A."/>
        </authorList>
    </citation>
    <scope>NUCLEOTIDE SEQUENCE [LARGE SCALE GENOMIC DNA]</scope>
</reference>
<sequence length="72" mass="7969">MVKLYLLCLKKNFIPDEAALTKGSKAIEELLRSSRIDILSTKVMYGSGRVFGVHYTLSGDGYSKLKSLTAEL</sequence>
<gene>
    <name evidence="1" type="ORF">COC19_04365</name>
</gene>
<dbReference type="AlphaFoldDB" id="A0A2A4MPF4"/>
<proteinExistence type="predicted"/>
<evidence type="ECO:0000313" key="1">
    <source>
        <dbReference type="EMBL" id="PCH61738.1"/>
    </source>
</evidence>
<dbReference type="Proteomes" id="UP000218172">
    <property type="component" value="Unassembled WGS sequence"/>
</dbReference>
<accession>A0A2A4MPF4</accession>